<gene>
    <name evidence="3" type="ORF">MFFC18_22960</name>
</gene>
<organism evidence="3 4">
    <name type="scientific">Mariniblastus fucicola</name>
    <dbReference type="NCBI Taxonomy" id="980251"/>
    <lineage>
        <taxon>Bacteria</taxon>
        <taxon>Pseudomonadati</taxon>
        <taxon>Planctomycetota</taxon>
        <taxon>Planctomycetia</taxon>
        <taxon>Pirellulales</taxon>
        <taxon>Pirellulaceae</taxon>
        <taxon>Mariniblastus</taxon>
    </lineage>
</organism>
<dbReference type="InterPro" id="IPR046607">
    <property type="entry name" value="DUF6666"/>
</dbReference>
<evidence type="ECO:0000256" key="2">
    <source>
        <dbReference type="SAM" id="SignalP"/>
    </source>
</evidence>
<dbReference type="KEGG" id="mff:MFFC18_22960"/>
<dbReference type="Pfam" id="PF20371">
    <property type="entry name" value="DUF6666"/>
    <property type="match status" value="1"/>
</dbReference>
<dbReference type="EMBL" id="CP042912">
    <property type="protein sequence ID" value="QEG22416.1"/>
    <property type="molecule type" value="Genomic_DNA"/>
</dbReference>
<evidence type="ECO:0000256" key="1">
    <source>
        <dbReference type="SAM" id="MobiDB-lite"/>
    </source>
</evidence>
<keyword evidence="4" id="KW-1185">Reference proteome</keyword>
<dbReference type="OrthoDB" id="280162at2"/>
<name>A0A5B9PCY1_9BACT</name>
<keyword evidence="2" id="KW-0732">Signal</keyword>
<feature type="compositionally biased region" description="Low complexity" evidence="1">
    <location>
        <begin position="80"/>
        <end position="89"/>
    </location>
</feature>
<dbReference type="RefSeq" id="WP_148618804.1">
    <property type="nucleotide sequence ID" value="NZ_CP042912.1"/>
</dbReference>
<dbReference type="Proteomes" id="UP000322214">
    <property type="component" value="Chromosome"/>
</dbReference>
<evidence type="ECO:0000313" key="4">
    <source>
        <dbReference type="Proteomes" id="UP000322214"/>
    </source>
</evidence>
<feature type="chain" id="PRO_5023046711" evidence="2">
    <location>
        <begin position="28"/>
        <end position="463"/>
    </location>
</feature>
<dbReference type="AlphaFoldDB" id="A0A5B9PCY1"/>
<reference evidence="3 4" key="1">
    <citation type="submission" date="2019-08" db="EMBL/GenBank/DDBJ databases">
        <title>Deep-cultivation of Planctomycetes and their phenomic and genomic characterization uncovers novel biology.</title>
        <authorList>
            <person name="Wiegand S."/>
            <person name="Jogler M."/>
            <person name="Boedeker C."/>
            <person name="Pinto D."/>
            <person name="Vollmers J."/>
            <person name="Rivas-Marin E."/>
            <person name="Kohn T."/>
            <person name="Peeters S.H."/>
            <person name="Heuer A."/>
            <person name="Rast P."/>
            <person name="Oberbeckmann S."/>
            <person name="Bunk B."/>
            <person name="Jeske O."/>
            <person name="Meyerdierks A."/>
            <person name="Storesund J.E."/>
            <person name="Kallscheuer N."/>
            <person name="Luecker S."/>
            <person name="Lage O.M."/>
            <person name="Pohl T."/>
            <person name="Merkel B.J."/>
            <person name="Hornburger P."/>
            <person name="Mueller R.-W."/>
            <person name="Bruemmer F."/>
            <person name="Labrenz M."/>
            <person name="Spormann A.M."/>
            <person name="Op den Camp H."/>
            <person name="Overmann J."/>
            <person name="Amann R."/>
            <person name="Jetten M.S.M."/>
            <person name="Mascher T."/>
            <person name="Medema M.H."/>
            <person name="Devos D.P."/>
            <person name="Kaster A.-K."/>
            <person name="Ovreas L."/>
            <person name="Rohde M."/>
            <person name="Galperin M.Y."/>
            <person name="Jogler C."/>
        </authorList>
    </citation>
    <scope>NUCLEOTIDE SEQUENCE [LARGE SCALE GENOMIC DNA]</scope>
    <source>
        <strain evidence="3 4">FC18</strain>
    </source>
</reference>
<sequence precursor="true">MFSPKTTSMLFVLPLSIAAFLTTSANAQNAASVQYQARMAAIQQAQARAQTQQAVSQAEPVRVAQASATRVPRQVVPGQAASSSARSASQTYAPSGTRTAQLLTEGTVIDGGSPIMGETVLSQPVMSGEVIGAPMAGQPIYTDSIQGSIDSGVVYSDDVVVGCDSCGDSGSYFTDDCCGRGGCPDDTPCWQGPLGRALRSGSYFFGATAFQHPAYTSPVGTDLVQDSNFGAYAGFNLGIPLCRLFCGRVSGQFGMRSVQTNFGGSDVTEASRDQLFITAGLYRRVDYGLQAGLVVDVLAEEYFTESDIAQLRGELSWAYPNGGAIGFRFTSSQQDDTSLGIFDGTRFSGLTTTTDEHYRFFLRKVLSTGGWEEIFAGWTGNDHFAVGADFDIPVSQFMALEAGAAYYLNDTEAPNSNLGSSRIEDTFNIYVGFAFRPQGVAYYRSYDRPLLPVADNGTMIIRR</sequence>
<feature type="signal peptide" evidence="2">
    <location>
        <begin position="1"/>
        <end position="27"/>
    </location>
</feature>
<protein>
    <submittedName>
        <fullName evidence="3">Uncharacterized protein</fullName>
    </submittedName>
</protein>
<proteinExistence type="predicted"/>
<feature type="region of interest" description="Disordered" evidence="1">
    <location>
        <begin position="74"/>
        <end position="97"/>
    </location>
</feature>
<evidence type="ECO:0000313" key="3">
    <source>
        <dbReference type="EMBL" id="QEG22416.1"/>
    </source>
</evidence>
<accession>A0A5B9PCY1</accession>